<accession>A0A381QCB7</accession>
<evidence type="ECO:0000313" key="1">
    <source>
        <dbReference type="EMBL" id="SUZ76494.1"/>
    </source>
</evidence>
<name>A0A381QCB7_9ZZZZ</name>
<dbReference type="AlphaFoldDB" id="A0A381QCB7"/>
<reference evidence="1" key="1">
    <citation type="submission" date="2018-05" db="EMBL/GenBank/DDBJ databases">
        <authorList>
            <person name="Lanie J.A."/>
            <person name="Ng W.-L."/>
            <person name="Kazmierczak K.M."/>
            <person name="Andrzejewski T.M."/>
            <person name="Davidsen T.M."/>
            <person name="Wayne K.J."/>
            <person name="Tettelin H."/>
            <person name="Glass J.I."/>
            <person name="Rusch D."/>
            <person name="Podicherti R."/>
            <person name="Tsui H.-C.T."/>
            <person name="Winkler M.E."/>
        </authorList>
    </citation>
    <scope>NUCLEOTIDE SEQUENCE</scope>
</reference>
<proteinExistence type="predicted"/>
<sequence length="43" mass="4946">MNFSPNNITHHGYLKEFQSHFTNTIQRNLTSQIIPELSGKVSD</sequence>
<protein>
    <submittedName>
        <fullName evidence="1">Uncharacterized protein</fullName>
    </submittedName>
</protein>
<gene>
    <name evidence="1" type="ORF">METZ01_LOCUS29348</name>
</gene>
<dbReference type="EMBL" id="UINC01001280">
    <property type="protein sequence ID" value="SUZ76494.1"/>
    <property type="molecule type" value="Genomic_DNA"/>
</dbReference>
<organism evidence="1">
    <name type="scientific">marine metagenome</name>
    <dbReference type="NCBI Taxonomy" id="408172"/>
    <lineage>
        <taxon>unclassified sequences</taxon>
        <taxon>metagenomes</taxon>
        <taxon>ecological metagenomes</taxon>
    </lineage>
</organism>